<evidence type="ECO:0000256" key="4">
    <source>
        <dbReference type="ARBA" id="ARBA00049288"/>
    </source>
</evidence>
<reference evidence="7" key="2">
    <citation type="submission" date="2021-04" db="EMBL/GenBank/DDBJ databases">
        <authorList>
            <person name="Gilroy R."/>
        </authorList>
    </citation>
    <scope>NUCLEOTIDE SEQUENCE</scope>
    <source>
        <strain evidence="7">811</strain>
    </source>
</reference>
<dbReference type="AlphaFoldDB" id="A0A9D1V654"/>
<dbReference type="InterPro" id="IPR016143">
    <property type="entry name" value="Citrate_synth-like_sm_a-sub"/>
</dbReference>
<comment type="pathway">
    <text evidence="1">Carbohydrate metabolism; tricarboxylic acid cycle.</text>
</comment>
<dbReference type="Gene3D" id="1.10.580.10">
    <property type="entry name" value="Citrate Synthase, domain 1"/>
    <property type="match status" value="1"/>
</dbReference>
<dbReference type="GO" id="GO:0006099">
    <property type="term" value="P:tricarboxylic acid cycle"/>
    <property type="evidence" value="ECO:0007669"/>
    <property type="project" value="InterPro"/>
</dbReference>
<proteinExistence type="inferred from homology"/>
<feature type="active site" evidence="6">
    <location>
        <position position="339"/>
    </location>
</feature>
<dbReference type="InterPro" id="IPR024176">
    <property type="entry name" value="Citrate_synthase_bac-typ"/>
</dbReference>
<accession>A0A9D1V654</accession>
<dbReference type="PIRSF" id="PIRSF001369">
    <property type="entry name" value="Citrate_synth"/>
    <property type="match status" value="1"/>
</dbReference>
<comment type="caution">
    <text evidence="7">The sequence shown here is derived from an EMBL/GenBank/DDBJ whole genome shotgun (WGS) entry which is preliminary data.</text>
</comment>
<comment type="catalytic activity">
    <reaction evidence="4">
        <text>oxaloacetate + acetyl-CoA + H2O = citrate + CoA + H(+)</text>
        <dbReference type="Rhea" id="RHEA:16845"/>
        <dbReference type="ChEBI" id="CHEBI:15377"/>
        <dbReference type="ChEBI" id="CHEBI:15378"/>
        <dbReference type="ChEBI" id="CHEBI:16452"/>
        <dbReference type="ChEBI" id="CHEBI:16947"/>
        <dbReference type="ChEBI" id="CHEBI:57287"/>
        <dbReference type="ChEBI" id="CHEBI:57288"/>
        <dbReference type="EC" id="2.3.3.16"/>
    </reaction>
</comment>
<evidence type="ECO:0000256" key="1">
    <source>
        <dbReference type="ARBA" id="ARBA00005163"/>
    </source>
</evidence>
<evidence type="ECO:0000256" key="3">
    <source>
        <dbReference type="ARBA" id="ARBA00022679"/>
    </source>
</evidence>
<keyword evidence="3 5" id="KW-0808">Transferase</keyword>
<dbReference type="PRINTS" id="PR00143">
    <property type="entry name" value="CITRTSNTHASE"/>
</dbReference>
<dbReference type="NCBIfam" id="NF010635">
    <property type="entry name" value="PRK14032.1"/>
    <property type="match status" value="1"/>
</dbReference>
<dbReference type="Pfam" id="PF00285">
    <property type="entry name" value="Citrate_synt"/>
    <property type="match status" value="1"/>
</dbReference>
<dbReference type="SUPFAM" id="SSF48256">
    <property type="entry name" value="Citrate synthase"/>
    <property type="match status" value="1"/>
</dbReference>
<dbReference type="Gene3D" id="1.10.230.10">
    <property type="entry name" value="Cytochrome P450-Terp, domain 2"/>
    <property type="match status" value="1"/>
</dbReference>
<evidence type="ECO:0000313" key="8">
    <source>
        <dbReference type="Proteomes" id="UP000824204"/>
    </source>
</evidence>
<evidence type="ECO:0000313" key="7">
    <source>
        <dbReference type="EMBL" id="HIX06907.1"/>
    </source>
</evidence>
<dbReference type="EMBL" id="DXFX01000005">
    <property type="protein sequence ID" value="HIX06907.1"/>
    <property type="molecule type" value="Genomic_DNA"/>
</dbReference>
<dbReference type="Proteomes" id="UP000824204">
    <property type="component" value="Unassembled WGS sequence"/>
</dbReference>
<gene>
    <name evidence="7" type="ORF">H9741_00360</name>
</gene>
<feature type="active site" evidence="6">
    <location>
        <position position="398"/>
    </location>
</feature>
<dbReference type="GO" id="GO:0005829">
    <property type="term" value="C:cytosol"/>
    <property type="evidence" value="ECO:0007669"/>
    <property type="project" value="TreeGrafter"/>
</dbReference>
<comment type="similarity">
    <text evidence="2 5">Belongs to the citrate synthase family.</text>
</comment>
<dbReference type="InterPro" id="IPR016142">
    <property type="entry name" value="Citrate_synth-like_lrg_a-sub"/>
</dbReference>
<organism evidence="7 8">
    <name type="scientific">Candidatus Borkfalkia faecipullorum</name>
    <dbReference type="NCBI Taxonomy" id="2838510"/>
    <lineage>
        <taxon>Bacteria</taxon>
        <taxon>Bacillati</taxon>
        <taxon>Bacillota</taxon>
        <taxon>Clostridia</taxon>
        <taxon>Christensenellales</taxon>
        <taxon>Christensenellaceae</taxon>
        <taxon>Candidatus Borkfalkia</taxon>
    </lineage>
</organism>
<dbReference type="PANTHER" id="PTHR11739:SF4">
    <property type="entry name" value="CITRATE SYNTHASE, PEROXISOMAL"/>
    <property type="match status" value="1"/>
</dbReference>
<dbReference type="PANTHER" id="PTHR11739">
    <property type="entry name" value="CITRATE SYNTHASE"/>
    <property type="match status" value="1"/>
</dbReference>
<dbReference type="GO" id="GO:0036440">
    <property type="term" value="F:citrate synthase activity"/>
    <property type="evidence" value="ECO:0007669"/>
    <property type="project" value="UniProtKB-EC"/>
</dbReference>
<protein>
    <recommendedName>
        <fullName evidence="5">Citrate synthase</fullName>
    </recommendedName>
</protein>
<name>A0A9D1V654_9FIRM</name>
<evidence type="ECO:0000256" key="6">
    <source>
        <dbReference type="PIRSR" id="PIRSR001369-1"/>
    </source>
</evidence>
<dbReference type="InterPro" id="IPR036969">
    <property type="entry name" value="Citrate_synthase_sf"/>
</dbReference>
<evidence type="ECO:0000256" key="2">
    <source>
        <dbReference type="ARBA" id="ARBA00010566"/>
    </source>
</evidence>
<reference evidence="7" key="1">
    <citation type="journal article" date="2021" name="PeerJ">
        <title>Extensive microbial diversity within the chicken gut microbiome revealed by metagenomics and culture.</title>
        <authorList>
            <person name="Gilroy R."/>
            <person name="Ravi A."/>
            <person name="Getino M."/>
            <person name="Pursley I."/>
            <person name="Horton D.L."/>
            <person name="Alikhan N.F."/>
            <person name="Baker D."/>
            <person name="Gharbi K."/>
            <person name="Hall N."/>
            <person name="Watson M."/>
            <person name="Adriaenssens E.M."/>
            <person name="Foster-Nyarko E."/>
            <person name="Jarju S."/>
            <person name="Secka A."/>
            <person name="Antonio M."/>
            <person name="Oren A."/>
            <person name="Chaudhuri R.R."/>
            <person name="La Ragione R."/>
            <person name="Hildebrand F."/>
            <person name="Pallen M.J."/>
        </authorList>
    </citation>
    <scope>NUCLEOTIDE SEQUENCE</scope>
    <source>
        <strain evidence="7">811</strain>
    </source>
</reference>
<dbReference type="GO" id="GO:0005975">
    <property type="term" value="P:carbohydrate metabolic process"/>
    <property type="evidence" value="ECO:0007669"/>
    <property type="project" value="TreeGrafter"/>
</dbReference>
<evidence type="ECO:0000256" key="5">
    <source>
        <dbReference type="PIRNR" id="PIRNR001369"/>
    </source>
</evidence>
<dbReference type="InterPro" id="IPR002020">
    <property type="entry name" value="Citrate_synthase"/>
</dbReference>
<sequence length="465" mass="52655">MDSAELRDILLKKYAKYSQDIMELTKIASKSDIINPKLYEKYDVKRGLRDINGNGVVCGLTEISEIVAFGKDADGNKIPADGELYYRGISIRDLVRGATGRRFGFEEATYLLLFGHLPTQSQLERFCEILADFRTLPPSFVRDIIMKAPSKDMMNMLARCVLSLYSYDPKADDVSKRNVLRQSLQLIAQFPLLTVYSQKAYQYYHSNASLFIHKPRKDLSTAENILYMLREDCKYTELEAQVLDLCLVLHAEHGGGNNSTFTTHVVTSSGTDTYSSVAASLGSLKGPKHGGANVKVCDMFDNIKEHVPDFDRGKLKDYVGKILDKEAYDHTGLVYGMGHAVYSLSDPRADILRTFAEKLAAEKHKEEEYEMRKYVAQAAAELIAEKRRIYKGVAPNVDFYSGFVYDMLGLPRELYTPFFAVSRISGWSAHRMEEITNGGKIIRPGYQAVAKRKKYVPIEQRREEE</sequence>